<feature type="domain" description="Polycystin cation channel PKD1/PKD2" evidence="6">
    <location>
        <begin position="2"/>
        <end position="72"/>
    </location>
</feature>
<protein>
    <recommendedName>
        <fullName evidence="6">Polycystin cation channel PKD1/PKD2 domain-containing protein</fullName>
    </recommendedName>
</protein>
<dbReference type="KEGG" id="blac:94351223"/>
<evidence type="ECO:0000256" key="5">
    <source>
        <dbReference type="SAM" id="Phobius"/>
    </source>
</evidence>
<evidence type="ECO:0000259" key="6">
    <source>
        <dbReference type="Pfam" id="PF08016"/>
    </source>
</evidence>
<evidence type="ECO:0000313" key="7">
    <source>
        <dbReference type="EMBL" id="TDH66697.1"/>
    </source>
</evidence>
<keyword evidence="4 5" id="KW-0472">Membrane</keyword>
<name>A0A976FH78_BRELC</name>
<dbReference type="Pfam" id="PF08016">
    <property type="entry name" value="PKD_channel"/>
    <property type="match status" value="1"/>
</dbReference>
<keyword evidence="3 5" id="KW-1133">Transmembrane helix</keyword>
<gene>
    <name evidence="7" type="ORF">CCR75_007492</name>
</gene>
<evidence type="ECO:0000256" key="4">
    <source>
        <dbReference type="ARBA" id="ARBA00023136"/>
    </source>
</evidence>
<feature type="transmembrane region" description="Helical" evidence="5">
    <location>
        <begin position="43"/>
        <end position="66"/>
    </location>
</feature>
<dbReference type="OrthoDB" id="300855at2759"/>
<dbReference type="PANTHER" id="PTHR10877">
    <property type="entry name" value="POLYCYSTIN FAMILY MEMBER"/>
    <property type="match status" value="1"/>
</dbReference>
<dbReference type="Proteomes" id="UP000294530">
    <property type="component" value="Unassembled WGS sequence"/>
</dbReference>
<evidence type="ECO:0000256" key="1">
    <source>
        <dbReference type="ARBA" id="ARBA00004141"/>
    </source>
</evidence>
<accession>A0A976FH78</accession>
<evidence type="ECO:0000256" key="2">
    <source>
        <dbReference type="ARBA" id="ARBA00022692"/>
    </source>
</evidence>
<comment type="caution">
    <text evidence="7">The sequence shown here is derived from an EMBL/GenBank/DDBJ whole genome shotgun (WGS) entry which is preliminary data.</text>
</comment>
<dbReference type="GO" id="GO:0016020">
    <property type="term" value="C:membrane"/>
    <property type="evidence" value="ECO:0007669"/>
    <property type="project" value="UniProtKB-SubCell"/>
</dbReference>
<dbReference type="InterPro" id="IPR051223">
    <property type="entry name" value="Polycystin"/>
</dbReference>
<keyword evidence="2 5" id="KW-0812">Transmembrane</keyword>
<comment type="subcellular location">
    <subcellularLocation>
        <location evidence="1">Membrane</location>
        <topology evidence="1">Multi-pass membrane protein</topology>
    </subcellularLocation>
</comment>
<keyword evidence="8" id="KW-1185">Reference proteome</keyword>
<proteinExistence type="predicted"/>
<evidence type="ECO:0000256" key="3">
    <source>
        <dbReference type="ARBA" id="ARBA00022989"/>
    </source>
</evidence>
<reference evidence="7 8" key="1">
    <citation type="journal article" date="2021" name="Genome Biol.">
        <title>AFLAP: assembly-free linkage analysis pipeline using k-mers from genome sequencing data.</title>
        <authorList>
            <person name="Fletcher K."/>
            <person name="Zhang L."/>
            <person name="Gil J."/>
            <person name="Han R."/>
            <person name="Cavanaugh K."/>
            <person name="Michelmore R."/>
        </authorList>
    </citation>
    <scope>NUCLEOTIDE SEQUENCE [LARGE SCALE GENOMIC DNA]</scope>
    <source>
        <strain evidence="7 8">SF5</strain>
    </source>
</reference>
<dbReference type="AlphaFoldDB" id="A0A976FH78"/>
<dbReference type="InterPro" id="IPR013122">
    <property type="entry name" value="PKD1_2_channel"/>
</dbReference>
<dbReference type="RefSeq" id="XP_067816196.1">
    <property type="nucleotide sequence ID" value="XM_067965552.1"/>
</dbReference>
<dbReference type="PANTHER" id="PTHR10877:SF183">
    <property type="entry name" value="AT14535P-RELATED"/>
    <property type="match status" value="1"/>
</dbReference>
<dbReference type="EMBL" id="SHOA02000014">
    <property type="protein sequence ID" value="TDH66697.1"/>
    <property type="molecule type" value="Genomic_DNA"/>
</dbReference>
<sequence length="96" mass="11367">MNYLTFGTTVPNYHSLSVSFTSCFQMLLAAFDYEEIYVANPTMAGIFFFSFMITIYRVCFNMFIAIMSEYYSLAQSEKKTLEEHKRNRMIWLYAIL</sequence>
<organism evidence="7 8">
    <name type="scientific">Bremia lactucae</name>
    <name type="common">Lettuce downy mildew</name>
    <dbReference type="NCBI Taxonomy" id="4779"/>
    <lineage>
        <taxon>Eukaryota</taxon>
        <taxon>Sar</taxon>
        <taxon>Stramenopiles</taxon>
        <taxon>Oomycota</taxon>
        <taxon>Peronosporomycetes</taxon>
        <taxon>Peronosporales</taxon>
        <taxon>Peronosporaceae</taxon>
        <taxon>Bremia</taxon>
    </lineage>
</organism>
<dbReference type="GeneID" id="94351223"/>
<evidence type="ECO:0000313" key="8">
    <source>
        <dbReference type="Proteomes" id="UP000294530"/>
    </source>
</evidence>
<dbReference type="Gene3D" id="1.10.287.70">
    <property type="match status" value="1"/>
</dbReference>